<dbReference type="EMBL" id="LFZX01000051">
    <property type="protein sequence ID" value="KNC67742.1"/>
    <property type="molecule type" value="Genomic_DNA"/>
</dbReference>
<evidence type="ECO:0000313" key="3">
    <source>
        <dbReference type="Proteomes" id="UP000036850"/>
    </source>
</evidence>
<dbReference type="InterPro" id="IPR001296">
    <property type="entry name" value="Glyco_trans_1"/>
</dbReference>
<reference evidence="3" key="1">
    <citation type="submission" date="2015-07" db="EMBL/GenBank/DDBJ databases">
        <title>Draft genome sequence of a Pseudoalteromonas rubra strain, OCN096, isolated from Kaneohe Bay, Oahu, Hawaii.</title>
        <authorList>
            <person name="Beurmann S."/>
            <person name="Ushijima B."/>
            <person name="Belcaid M."/>
            <person name="Callahan S.M."/>
            <person name="Aeby G.S."/>
        </authorList>
    </citation>
    <scope>NUCLEOTIDE SEQUENCE [LARGE SCALE GENOMIC DNA]</scope>
    <source>
        <strain evidence="3">OCN096</strain>
    </source>
</reference>
<protein>
    <recommendedName>
        <fullName evidence="1">Glycosyl transferase family 1 domain-containing protein</fullName>
    </recommendedName>
</protein>
<gene>
    <name evidence="2" type="ORF">AC626_08870</name>
</gene>
<dbReference type="OrthoDB" id="9775208at2"/>
<accession>A0A0L0ETC4</accession>
<organism evidence="2 3">
    <name type="scientific">Pseudoalteromonas rubra</name>
    <dbReference type="NCBI Taxonomy" id="43658"/>
    <lineage>
        <taxon>Bacteria</taxon>
        <taxon>Pseudomonadati</taxon>
        <taxon>Pseudomonadota</taxon>
        <taxon>Gammaproteobacteria</taxon>
        <taxon>Alteromonadales</taxon>
        <taxon>Pseudoalteromonadaceae</taxon>
        <taxon>Pseudoalteromonas</taxon>
    </lineage>
</organism>
<dbReference type="Pfam" id="PF00534">
    <property type="entry name" value="Glycos_transf_1"/>
    <property type="match status" value="1"/>
</dbReference>
<sequence length="394" mass="44499">MKVIAFLGEPYTKFGDHYYTRQTSAAFLQNMVGKENVYVMSQAYNNDVMPEGASTEVSESHFYEAPWYDSTMQFAKSVLLKPGYLRDFKAACDKVILEHDDAIFWARTPSMGAIVFALRVMKHKKPLFNHICADGFNTWRDGKYKGVNKFLAYVFSRVIKHYMAKICAGDTVENVCTGQAMYDFSAQYNPTSTYQFVDTMVQSHSKADVVQKNEKLNCLFVGRLTEDKGILEIMEAAKRLKGTVNFHIAGGGEIKASLEQFIKEHDLSDCVTLYGQVRNQDVAKLYDKSDVVLVPSKNNYEGFPRVIMEAWSLGKPVIVSDVGGIHAFVKDGENGMIIRPGDPIGLEEAIQAMMNVETRERLSQHVAKVQPLTLQKYWHEVITQIAGKRFNVSK</sequence>
<dbReference type="SUPFAM" id="SSF53756">
    <property type="entry name" value="UDP-Glycosyltransferase/glycogen phosphorylase"/>
    <property type="match status" value="1"/>
</dbReference>
<feature type="domain" description="Glycosyl transferase family 1" evidence="1">
    <location>
        <begin position="210"/>
        <end position="365"/>
    </location>
</feature>
<dbReference type="AlphaFoldDB" id="A0A0L0ETC4"/>
<evidence type="ECO:0000313" key="2">
    <source>
        <dbReference type="EMBL" id="KNC67742.1"/>
    </source>
</evidence>
<name>A0A0L0ETC4_9GAMM</name>
<dbReference type="GO" id="GO:1901135">
    <property type="term" value="P:carbohydrate derivative metabolic process"/>
    <property type="evidence" value="ECO:0007669"/>
    <property type="project" value="UniProtKB-ARBA"/>
</dbReference>
<dbReference type="PATRIC" id="fig|43658.6.peg.3912"/>
<proteinExistence type="predicted"/>
<dbReference type="PANTHER" id="PTHR12526">
    <property type="entry name" value="GLYCOSYLTRANSFERASE"/>
    <property type="match status" value="1"/>
</dbReference>
<dbReference type="GO" id="GO:0016757">
    <property type="term" value="F:glycosyltransferase activity"/>
    <property type="evidence" value="ECO:0007669"/>
    <property type="project" value="InterPro"/>
</dbReference>
<dbReference type="Gene3D" id="3.40.50.2000">
    <property type="entry name" value="Glycogen Phosphorylase B"/>
    <property type="match status" value="2"/>
</dbReference>
<dbReference type="Proteomes" id="UP000036850">
    <property type="component" value="Unassembled WGS sequence"/>
</dbReference>
<comment type="caution">
    <text evidence="2">The sequence shown here is derived from an EMBL/GenBank/DDBJ whole genome shotgun (WGS) entry which is preliminary data.</text>
</comment>
<evidence type="ECO:0000259" key="1">
    <source>
        <dbReference type="Pfam" id="PF00534"/>
    </source>
</evidence>